<evidence type="ECO:0000313" key="1">
    <source>
        <dbReference type="EMBL" id="AGT08274.1"/>
    </source>
</evidence>
<dbReference type="InterPro" id="IPR012685">
    <property type="entry name" value="CHP02304_F390_synth-rel"/>
</dbReference>
<dbReference type="HOGENOM" id="CLU_051010_0_0_5"/>
<dbReference type="PANTHER" id="PTHR36932">
    <property type="entry name" value="CAPSULAR POLYSACCHARIDE BIOSYNTHESIS PROTEIN"/>
    <property type="match status" value="1"/>
</dbReference>
<keyword evidence="2" id="KW-1185">Reference proteome</keyword>
<dbReference type="InterPro" id="IPR042099">
    <property type="entry name" value="ANL_N_sf"/>
</dbReference>
<name>S5XLY2_PARAH</name>
<dbReference type="PANTHER" id="PTHR36932:SF1">
    <property type="entry name" value="CAPSULAR POLYSACCHARIDE BIOSYNTHESIS PROTEIN"/>
    <property type="match status" value="1"/>
</dbReference>
<dbReference type="InterPro" id="IPR053158">
    <property type="entry name" value="CapK_Type1_Caps_Biosynth"/>
</dbReference>
<dbReference type="STRING" id="1367847.JCM7686_1165"/>
<proteinExistence type="predicted"/>
<gene>
    <name evidence="1" type="ORF">JCM7686_1165</name>
</gene>
<dbReference type="SUPFAM" id="SSF56801">
    <property type="entry name" value="Acetyl-CoA synthetase-like"/>
    <property type="match status" value="1"/>
</dbReference>
<dbReference type="RefSeq" id="WP_020949912.1">
    <property type="nucleotide sequence ID" value="NC_022041.1"/>
</dbReference>
<protein>
    <submittedName>
        <fullName evidence="1">Adenylate-forming enzyme</fullName>
    </submittedName>
</protein>
<dbReference type="EMBL" id="CP006650">
    <property type="protein sequence ID" value="AGT08274.1"/>
    <property type="molecule type" value="Genomic_DNA"/>
</dbReference>
<dbReference type="NCBIfam" id="TIGR02304">
    <property type="entry name" value="aden_form_hyp"/>
    <property type="match status" value="1"/>
</dbReference>
<dbReference type="KEGG" id="pami:JCM7686_1165"/>
<reference evidence="1 2" key="1">
    <citation type="journal article" date="2014" name="BMC Genomics">
        <title>Architecture and functions of a multipartite genome of the methylotrophic bacterium Paracoccus aminophilus JCM 7686, containing primary and secondary chromids.</title>
        <authorList>
            <person name="Dziewit L."/>
            <person name="Czarnecki J."/>
            <person name="Wibberg D."/>
            <person name="Radlinska M."/>
            <person name="Mrozek P."/>
            <person name="Szymczak M."/>
            <person name="Schluter A."/>
            <person name="Puhler A."/>
            <person name="Bartosik D."/>
        </authorList>
    </citation>
    <scope>NUCLEOTIDE SEQUENCE [LARGE SCALE GENOMIC DNA]</scope>
    <source>
        <strain evidence="1">JCM 7686</strain>
    </source>
</reference>
<dbReference type="Proteomes" id="UP000015480">
    <property type="component" value="Chromosome"/>
</dbReference>
<dbReference type="PATRIC" id="fig|1367847.3.peg.1132"/>
<dbReference type="AlphaFoldDB" id="S5XLY2"/>
<evidence type="ECO:0000313" key="2">
    <source>
        <dbReference type="Proteomes" id="UP000015480"/>
    </source>
</evidence>
<sequence length="456" mass="51489">MPALFTFLRNRFFGGFRDRAAIDRHQKAGLARLRRKIMPQSPFYASLADRPMADWPVMNKTLLMEHFTEINTRNLPREKALETALHAERSRNFSPMFGDVAVGLSTGTSGQRGLFLTDARERRLWTAVMLARFLPKPLWKRQRIAFFLRANNALYQELGNRLIEFRYYDLLKDFDSHVARLQAQNPTVLVAPAQALIELARRQAAGEIYLAPQRIISVAEVLSPEDAAKIQSAFGHQPDQVYQATEGVLGFTCKAGHLHLNERYLVVERDVIDPETGAFCPVITDFTHETLPILRYRLDDVLIPEAAPCPCGCASQRIARIEGRADDMLYWPKADGGRRLIFSDMIRQEIALLSVPVRDYRIVQYGQSELVIALDSIASERAAKELHSRLEALATRLDCLLPMLTFREGLPPDLGPKRRRIRALPENALSHDASAAATTDSEILRFPGAVHRALIA</sequence>
<dbReference type="eggNOG" id="COG1541">
    <property type="taxonomic scope" value="Bacteria"/>
</dbReference>
<dbReference type="Gene3D" id="3.40.50.12780">
    <property type="entry name" value="N-terminal domain of ligase-like"/>
    <property type="match status" value="1"/>
</dbReference>
<accession>S5XLY2</accession>
<dbReference type="OrthoDB" id="580775at2"/>
<organism evidence="1 2">
    <name type="scientific">Paracoccus aminophilus JCM 7686</name>
    <dbReference type="NCBI Taxonomy" id="1367847"/>
    <lineage>
        <taxon>Bacteria</taxon>
        <taxon>Pseudomonadati</taxon>
        <taxon>Pseudomonadota</taxon>
        <taxon>Alphaproteobacteria</taxon>
        <taxon>Rhodobacterales</taxon>
        <taxon>Paracoccaceae</taxon>
        <taxon>Paracoccus</taxon>
    </lineage>
</organism>